<dbReference type="SMART" id="SM00862">
    <property type="entry name" value="Trans_reg_C"/>
    <property type="match status" value="1"/>
</dbReference>
<dbReference type="Gene3D" id="1.10.10.10">
    <property type="entry name" value="Winged helix-like DNA-binding domain superfamily/Winged helix DNA-binding domain"/>
    <property type="match status" value="1"/>
</dbReference>
<feature type="modified residue" description="4-aspartylphosphate" evidence="2">
    <location>
        <position position="423"/>
    </location>
</feature>
<dbReference type="InterPro" id="IPR008207">
    <property type="entry name" value="Sig_transdc_His_kin_Hpt_dom"/>
</dbReference>
<dbReference type="GO" id="GO:0000976">
    <property type="term" value="F:transcription cis-regulatory region binding"/>
    <property type="evidence" value="ECO:0007669"/>
    <property type="project" value="TreeGrafter"/>
</dbReference>
<dbReference type="Pfam" id="PF00486">
    <property type="entry name" value="Trans_reg_C"/>
    <property type="match status" value="1"/>
</dbReference>
<dbReference type="GO" id="GO:0005829">
    <property type="term" value="C:cytosol"/>
    <property type="evidence" value="ECO:0007669"/>
    <property type="project" value="TreeGrafter"/>
</dbReference>
<dbReference type="SMART" id="SM00267">
    <property type="entry name" value="GGDEF"/>
    <property type="match status" value="1"/>
</dbReference>
<dbReference type="GO" id="GO:0032993">
    <property type="term" value="C:protein-DNA complex"/>
    <property type="evidence" value="ECO:0007669"/>
    <property type="project" value="TreeGrafter"/>
</dbReference>
<dbReference type="PROSITE" id="PS50110">
    <property type="entry name" value="RESPONSE_REGULATORY"/>
    <property type="match status" value="3"/>
</dbReference>
<feature type="domain" description="Response regulatory" evidence="5">
    <location>
        <begin position="372"/>
        <end position="497"/>
    </location>
</feature>
<evidence type="ECO:0000259" key="5">
    <source>
        <dbReference type="PROSITE" id="PS50110"/>
    </source>
</evidence>
<feature type="domain" description="GGDEF" evidence="6">
    <location>
        <begin position="662"/>
        <end position="814"/>
    </location>
</feature>
<evidence type="ECO:0000313" key="8">
    <source>
        <dbReference type="EMBL" id="NEZ57132.1"/>
    </source>
</evidence>
<organism evidence="8 9">
    <name type="scientific">Adonisia turfae CCMR0081</name>
    <dbReference type="NCBI Taxonomy" id="2292702"/>
    <lineage>
        <taxon>Bacteria</taxon>
        <taxon>Bacillati</taxon>
        <taxon>Cyanobacteriota</taxon>
        <taxon>Adonisia</taxon>
        <taxon>Adonisia turfae</taxon>
    </lineage>
</organism>
<dbReference type="CDD" id="cd00383">
    <property type="entry name" value="trans_reg_C"/>
    <property type="match status" value="1"/>
</dbReference>
<evidence type="ECO:0000259" key="6">
    <source>
        <dbReference type="PROSITE" id="PS50887"/>
    </source>
</evidence>
<protein>
    <submittedName>
        <fullName evidence="8">Response regulator</fullName>
    </submittedName>
</protein>
<dbReference type="InterPro" id="IPR029787">
    <property type="entry name" value="Nucleotide_cyclase"/>
</dbReference>
<dbReference type="InterPro" id="IPR000160">
    <property type="entry name" value="GGDEF_dom"/>
</dbReference>
<dbReference type="PROSITE" id="PS50887">
    <property type="entry name" value="GGDEF"/>
    <property type="match status" value="1"/>
</dbReference>
<dbReference type="GO" id="GO:0006355">
    <property type="term" value="P:regulation of DNA-templated transcription"/>
    <property type="evidence" value="ECO:0007669"/>
    <property type="project" value="InterPro"/>
</dbReference>
<dbReference type="CDD" id="cd00156">
    <property type="entry name" value="REC"/>
    <property type="match status" value="1"/>
</dbReference>
<dbReference type="InterPro" id="IPR043128">
    <property type="entry name" value="Rev_trsase/Diguanyl_cyclase"/>
</dbReference>
<evidence type="ECO:0000259" key="7">
    <source>
        <dbReference type="PROSITE" id="PS51755"/>
    </source>
</evidence>
<comment type="caution">
    <text evidence="8">The sequence shown here is derived from an EMBL/GenBank/DDBJ whole genome shotgun (WGS) entry which is preliminary data.</text>
</comment>
<feature type="modified residue" description="4-aspartylphosphate" evidence="2">
    <location>
        <position position="60"/>
    </location>
</feature>
<dbReference type="InterPro" id="IPR039420">
    <property type="entry name" value="WalR-like"/>
</dbReference>
<name>A0A6M0RN00_9CYAN</name>
<feature type="DNA-binding region" description="OmpR/PhoB-type" evidence="3">
    <location>
        <begin position="133"/>
        <end position="232"/>
    </location>
</feature>
<gene>
    <name evidence="8" type="ORF">DXZ20_15895</name>
</gene>
<feature type="modified residue" description="4-aspartylphosphate" evidence="2">
    <location>
        <position position="555"/>
    </location>
</feature>
<dbReference type="InterPro" id="IPR001789">
    <property type="entry name" value="Sig_transdc_resp-reg_receiver"/>
</dbReference>
<dbReference type="SUPFAM" id="SSF47226">
    <property type="entry name" value="Histidine-containing phosphotransfer domain, HPT domain"/>
    <property type="match status" value="1"/>
</dbReference>
<evidence type="ECO:0000256" key="2">
    <source>
        <dbReference type="PROSITE-ProRule" id="PRU00169"/>
    </source>
</evidence>
<dbReference type="NCBIfam" id="TIGR00254">
    <property type="entry name" value="GGDEF"/>
    <property type="match status" value="1"/>
</dbReference>
<dbReference type="Pfam" id="PF01627">
    <property type="entry name" value="Hpt"/>
    <property type="match status" value="1"/>
</dbReference>
<evidence type="ECO:0000256" key="1">
    <source>
        <dbReference type="ARBA" id="ARBA00023125"/>
    </source>
</evidence>
<feature type="region of interest" description="Disordered" evidence="4">
    <location>
        <begin position="743"/>
        <end position="762"/>
    </location>
</feature>
<dbReference type="PANTHER" id="PTHR48111">
    <property type="entry name" value="REGULATOR OF RPOS"/>
    <property type="match status" value="1"/>
</dbReference>
<dbReference type="InterPro" id="IPR036641">
    <property type="entry name" value="HPT_dom_sf"/>
</dbReference>
<dbReference type="InterPro" id="IPR016032">
    <property type="entry name" value="Sig_transdc_resp-reg_C-effctor"/>
</dbReference>
<dbReference type="SUPFAM" id="SSF46894">
    <property type="entry name" value="C-terminal effector domain of the bipartite response regulators"/>
    <property type="match status" value="1"/>
</dbReference>
<dbReference type="Gene3D" id="3.40.50.2300">
    <property type="match status" value="3"/>
</dbReference>
<dbReference type="EMBL" id="QXHD01000004">
    <property type="protein sequence ID" value="NEZ57132.1"/>
    <property type="molecule type" value="Genomic_DNA"/>
</dbReference>
<accession>A0A6M0RN00</accession>
<dbReference type="PROSITE" id="PS51755">
    <property type="entry name" value="OMPR_PHOB"/>
    <property type="match status" value="1"/>
</dbReference>
<evidence type="ECO:0000313" key="9">
    <source>
        <dbReference type="Proteomes" id="UP000481033"/>
    </source>
</evidence>
<dbReference type="Gene3D" id="6.10.250.690">
    <property type="match status" value="1"/>
</dbReference>
<feature type="domain" description="Response regulatory" evidence="5">
    <location>
        <begin position="11"/>
        <end position="125"/>
    </location>
</feature>
<dbReference type="InterPro" id="IPR036388">
    <property type="entry name" value="WH-like_DNA-bd_sf"/>
</dbReference>
<dbReference type="InterPro" id="IPR001867">
    <property type="entry name" value="OmpR/PhoB-type_DNA-bd"/>
</dbReference>
<dbReference type="Pfam" id="PF00990">
    <property type="entry name" value="GGDEF"/>
    <property type="match status" value="1"/>
</dbReference>
<keyword evidence="9" id="KW-1185">Reference proteome</keyword>
<dbReference type="GO" id="GO:0000156">
    <property type="term" value="F:phosphorelay response regulator activity"/>
    <property type="evidence" value="ECO:0007669"/>
    <property type="project" value="TreeGrafter"/>
</dbReference>
<evidence type="ECO:0000256" key="3">
    <source>
        <dbReference type="PROSITE-ProRule" id="PRU01091"/>
    </source>
</evidence>
<feature type="domain" description="Response regulatory" evidence="5">
    <location>
        <begin position="506"/>
        <end position="622"/>
    </location>
</feature>
<dbReference type="CDD" id="cd01949">
    <property type="entry name" value="GGDEF"/>
    <property type="match status" value="1"/>
</dbReference>
<dbReference type="Proteomes" id="UP000481033">
    <property type="component" value="Unassembled WGS sequence"/>
</dbReference>
<dbReference type="SUPFAM" id="SSF55073">
    <property type="entry name" value="Nucleotide cyclase"/>
    <property type="match status" value="1"/>
</dbReference>
<dbReference type="InterPro" id="IPR011006">
    <property type="entry name" value="CheY-like_superfamily"/>
</dbReference>
<dbReference type="Gene3D" id="3.30.70.270">
    <property type="match status" value="1"/>
</dbReference>
<sequence>MVVAVGELSVKILLVEDDTILIEALVRALTAEHYAVDVATDGQTGWELASVDVYDLILLDVMLPKLDGMSLCRKLRAQGIQTSILLLTAQDNSSSKVLGLDAGADDYVTKPFNLAELLARIRALQRRESGTLLPVLTWEELSLDPSPREVTHRGKPIYLRPREYDLLELFLRNPQRVFSRGAILDHLWSFEGSPGEETITAHIKGLRQHLKAAGVPHDPIETVYGIGYRLHAETSELSSEVVSQANAATMAIWERAKQRLSKRIAVIEKATSAGVSNTLAEDLRQQAETEAHKLAGSLGMFNFDLGSKLAHKAEQAFQNWPTLPDHERTQLADLIGQLRHTVQRAVHSDTPTLFYPKPAPPQGAALTIHTASLLIVSPHEDFQAECAAALANVATDWTLQLQADPIEALTLLNSHRPDVVILDLSATDDHPETVSLSPDMVAFLAELQASTPPVPVLLRTEHGSLLDRVKASQLGGRGFIPSTTPASAVVETVIDLWMRSHAHIAKVLVVDDDPQILDAMGGLLKPWGLKVFTLVDPRLFWDVLNEIQPDVLVLDVEMPHVDGLALCQVVRSDLRWCHIPILFLTAHADVGTKHQVFEMGADDYVSKPIVGPELVTRILNRLERARMTQSQIEIDTLTRLANRHQAIQTVTQALAQGQQHHQRVCIAMLSLDHLDAINRHYGYDLGDKVLVHFAHLLHQTFVGDDVVGRWAGRLFIVAMYGLTIEEAIHRLRTVRKQLHQVPLPQQRNSEFSRDQSTEKPQPYLSPISFSAGLAIYPSEDQALSDNWPVGDHVSLVIKALKRLERAQPGHSLSV</sequence>
<feature type="domain" description="OmpR/PhoB-type" evidence="7">
    <location>
        <begin position="133"/>
        <end position="232"/>
    </location>
</feature>
<dbReference type="Pfam" id="PF00072">
    <property type="entry name" value="Response_reg"/>
    <property type="match status" value="2"/>
</dbReference>
<dbReference type="SUPFAM" id="SSF52172">
    <property type="entry name" value="CheY-like"/>
    <property type="match status" value="3"/>
</dbReference>
<evidence type="ECO:0000256" key="4">
    <source>
        <dbReference type="SAM" id="MobiDB-lite"/>
    </source>
</evidence>
<dbReference type="CDD" id="cd19935">
    <property type="entry name" value="REC_OmpR_CusR-like"/>
    <property type="match status" value="1"/>
</dbReference>
<keyword evidence="2" id="KW-0597">Phosphoprotein</keyword>
<keyword evidence="1 3" id="KW-0238">DNA-binding</keyword>
<dbReference type="AlphaFoldDB" id="A0A6M0RN00"/>
<dbReference type="SMART" id="SM00448">
    <property type="entry name" value="REC"/>
    <property type="match status" value="2"/>
</dbReference>
<reference evidence="8 9" key="1">
    <citation type="journal article" date="2020" name="Microb. Ecol.">
        <title>Ecogenomics of the Marine Benthic Filamentous Cyanobacterium Adonisia.</title>
        <authorList>
            <person name="Walter J.M."/>
            <person name="Coutinho F.H."/>
            <person name="Leomil L."/>
            <person name="Hargreaves P.I."/>
            <person name="Campeao M.E."/>
            <person name="Vieira V.V."/>
            <person name="Silva B.S."/>
            <person name="Fistarol G.O."/>
            <person name="Salomon P.S."/>
            <person name="Sawabe T."/>
            <person name="Mino S."/>
            <person name="Hosokawa M."/>
            <person name="Miyashita H."/>
            <person name="Maruyama F."/>
            <person name="van Verk M.C."/>
            <person name="Dutilh B.E."/>
            <person name="Thompson C.C."/>
            <person name="Thompson F.L."/>
        </authorList>
    </citation>
    <scope>NUCLEOTIDE SEQUENCE [LARGE SCALE GENOMIC DNA]</scope>
    <source>
        <strain evidence="8 9">CCMR0081</strain>
    </source>
</reference>
<dbReference type="PANTHER" id="PTHR48111:SF15">
    <property type="entry name" value="OMPR SUBFAMILY"/>
    <property type="match status" value="1"/>
</dbReference>
<proteinExistence type="predicted"/>